<gene>
    <name evidence="1" type="ORF">FSCOSCO3_A028848</name>
</gene>
<organism evidence="1 2">
    <name type="scientific">Scomber scombrus</name>
    <name type="common">Atlantic mackerel</name>
    <name type="synonym">Scomber vernalis</name>
    <dbReference type="NCBI Taxonomy" id="13677"/>
    <lineage>
        <taxon>Eukaryota</taxon>
        <taxon>Metazoa</taxon>
        <taxon>Chordata</taxon>
        <taxon>Craniata</taxon>
        <taxon>Vertebrata</taxon>
        <taxon>Euteleostomi</taxon>
        <taxon>Actinopterygii</taxon>
        <taxon>Neopterygii</taxon>
        <taxon>Teleostei</taxon>
        <taxon>Neoteleostei</taxon>
        <taxon>Acanthomorphata</taxon>
        <taxon>Pelagiaria</taxon>
        <taxon>Scombriformes</taxon>
        <taxon>Scombridae</taxon>
        <taxon>Scomber</taxon>
    </lineage>
</organism>
<dbReference type="AlphaFoldDB" id="A0AAV1PYQ2"/>
<evidence type="ECO:0000313" key="1">
    <source>
        <dbReference type="EMBL" id="CAK6976558.1"/>
    </source>
</evidence>
<comment type="caution">
    <text evidence="1">The sequence shown here is derived from an EMBL/GenBank/DDBJ whole genome shotgun (WGS) entry which is preliminary data.</text>
</comment>
<dbReference type="EMBL" id="CAWUFR010000354">
    <property type="protein sequence ID" value="CAK6976558.1"/>
    <property type="molecule type" value="Genomic_DNA"/>
</dbReference>
<reference evidence="1 2" key="1">
    <citation type="submission" date="2024-01" db="EMBL/GenBank/DDBJ databases">
        <authorList>
            <person name="Alioto T."/>
            <person name="Alioto T."/>
            <person name="Gomez Garrido J."/>
        </authorList>
    </citation>
    <scope>NUCLEOTIDE SEQUENCE [LARGE SCALE GENOMIC DNA]</scope>
</reference>
<accession>A0AAV1PYQ2</accession>
<sequence>MGRKKLNSLLGLHDQGLLCSSFTSFSHPFLPTPSNSSLKASGACKSLGFPCLGECSHASLIFPSLPLSSALNSVTHTDKPKLAAAFSSSSSCPPSPTLRLPHPLSLSPLPPVVWTAEEL</sequence>
<protein>
    <submittedName>
        <fullName evidence="1">Uncharacterized protein</fullName>
    </submittedName>
</protein>
<evidence type="ECO:0000313" key="2">
    <source>
        <dbReference type="Proteomes" id="UP001314229"/>
    </source>
</evidence>
<dbReference type="Proteomes" id="UP001314229">
    <property type="component" value="Unassembled WGS sequence"/>
</dbReference>
<name>A0AAV1PYQ2_SCOSC</name>
<keyword evidence="2" id="KW-1185">Reference proteome</keyword>
<proteinExistence type="predicted"/>